<dbReference type="EMBL" id="STGW01000010">
    <property type="protein sequence ID" value="THV10496.1"/>
    <property type="molecule type" value="Genomic_DNA"/>
</dbReference>
<keyword evidence="2" id="KW-1185">Reference proteome</keyword>
<gene>
    <name evidence="1" type="ORF">E9934_14315</name>
</gene>
<sequence>MDQQPGRHRAVPPQPLPRAVIPAGGRALAAVLITASPDGVPDAVLGVAAEEFGTTYALEGESLDVCLRDLDATLMAIDGMPAPPDLVRRAALAWGDAVQRHYTCLTCADPLTGLATLHHLQAQVADLYRAAADGHTSEREVSRTHGLVVIELASGAAGSTDGAESTGSTASLGALEDAMRRAAAADLLEQQLPACGTAAEVTPRRLVALARRSPELNPHLDNLSAKLDERLSTRCRMWVEELPLQPADARELVAALAR</sequence>
<accession>A0A4V4HJG8</accession>
<dbReference type="Proteomes" id="UP000307087">
    <property type="component" value="Unassembled WGS sequence"/>
</dbReference>
<name>A0A4V4HJG8_9ACTN</name>
<reference evidence="1 2" key="1">
    <citation type="journal article" date="2009" name="Int. J. Syst. Evol. Microbiol.">
        <title>Nocardioides caeni sp. nov., isolated from wastewater.</title>
        <authorList>
            <person name="Yoon J.H."/>
            <person name="Kang S.J."/>
            <person name="Park S."/>
            <person name="Kim W."/>
            <person name="Oh T.K."/>
        </authorList>
    </citation>
    <scope>NUCLEOTIDE SEQUENCE [LARGE SCALE GENOMIC DNA]</scope>
    <source>
        <strain evidence="1 2">DSM 23134</strain>
    </source>
</reference>
<protein>
    <submittedName>
        <fullName evidence="1">Uncharacterized protein</fullName>
    </submittedName>
</protein>
<proteinExistence type="predicted"/>
<dbReference type="OrthoDB" id="4936366at2"/>
<evidence type="ECO:0000313" key="1">
    <source>
        <dbReference type="EMBL" id="THV10496.1"/>
    </source>
</evidence>
<dbReference type="RefSeq" id="WP_136563574.1">
    <property type="nucleotide sequence ID" value="NZ_BAABLS010000006.1"/>
</dbReference>
<organism evidence="1 2">
    <name type="scientific">Nocardioides caeni</name>
    <dbReference type="NCBI Taxonomy" id="574700"/>
    <lineage>
        <taxon>Bacteria</taxon>
        <taxon>Bacillati</taxon>
        <taxon>Actinomycetota</taxon>
        <taxon>Actinomycetes</taxon>
        <taxon>Propionibacteriales</taxon>
        <taxon>Nocardioidaceae</taxon>
        <taxon>Nocardioides</taxon>
    </lineage>
</organism>
<dbReference type="AlphaFoldDB" id="A0A4V4HJG8"/>
<evidence type="ECO:0000313" key="2">
    <source>
        <dbReference type="Proteomes" id="UP000307087"/>
    </source>
</evidence>
<comment type="caution">
    <text evidence="1">The sequence shown here is derived from an EMBL/GenBank/DDBJ whole genome shotgun (WGS) entry which is preliminary data.</text>
</comment>